<evidence type="ECO:0000313" key="3">
    <source>
        <dbReference type="Proteomes" id="UP000316759"/>
    </source>
</evidence>
<name>A0A504YKH4_FASGI</name>
<feature type="compositionally biased region" description="Basic and acidic residues" evidence="1">
    <location>
        <begin position="1"/>
        <end position="10"/>
    </location>
</feature>
<gene>
    <name evidence="2" type="ORF">FGIG_06971</name>
</gene>
<protein>
    <submittedName>
        <fullName evidence="2">Uncharacterized protein</fullName>
    </submittedName>
</protein>
<evidence type="ECO:0000256" key="1">
    <source>
        <dbReference type="SAM" id="MobiDB-lite"/>
    </source>
</evidence>
<organism evidence="2 3">
    <name type="scientific">Fasciola gigantica</name>
    <name type="common">Giant liver fluke</name>
    <dbReference type="NCBI Taxonomy" id="46835"/>
    <lineage>
        <taxon>Eukaryota</taxon>
        <taxon>Metazoa</taxon>
        <taxon>Spiralia</taxon>
        <taxon>Lophotrochozoa</taxon>
        <taxon>Platyhelminthes</taxon>
        <taxon>Trematoda</taxon>
        <taxon>Digenea</taxon>
        <taxon>Plagiorchiida</taxon>
        <taxon>Echinostomata</taxon>
        <taxon>Echinostomatoidea</taxon>
        <taxon>Fasciolidae</taxon>
        <taxon>Fasciola</taxon>
    </lineage>
</organism>
<dbReference type="Proteomes" id="UP000316759">
    <property type="component" value="Unassembled WGS sequence"/>
</dbReference>
<comment type="caution">
    <text evidence="2">The sequence shown here is derived from an EMBL/GenBank/DDBJ whole genome shotgun (WGS) entry which is preliminary data.</text>
</comment>
<accession>A0A504YKH4</accession>
<proteinExistence type="predicted"/>
<evidence type="ECO:0000313" key="2">
    <source>
        <dbReference type="EMBL" id="TPP62322.1"/>
    </source>
</evidence>
<dbReference type="AlphaFoldDB" id="A0A504YKH4"/>
<dbReference type="EMBL" id="SUNJ01006994">
    <property type="protein sequence ID" value="TPP62322.1"/>
    <property type="molecule type" value="Genomic_DNA"/>
</dbReference>
<keyword evidence="3" id="KW-1185">Reference proteome</keyword>
<sequence length="92" mass="9336">MWADSADTRARTPLGPATDWSPSGSSSSVGPGFSGHRRSTGRVGRATSAIPADDGCGVSLGHVPLWPPPASTGLRSELAVVSLNSVLKEPAL</sequence>
<feature type="compositionally biased region" description="Low complexity" evidence="1">
    <location>
        <begin position="21"/>
        <end position="31"/>
    </location>
</feature>
<feature type="region of interest" description="Disordered" evidence="1">
    <location>
        <begin position="1"/>
        <end position="55"/>
    </location>
</feature>
<reference evidence="2 3" key="1">
    <citation type="submission" date="2019-04" db="EMBL/GenBank/DDBJ databases">
        <title>Annotation for the trematode Fasciola gigantica.</title>
        <authorList>
            <person name="Choi Y.-J."/>
        </authorList>
    </citation>
    <scope>NUCLEOTIDE SEQUENCE [LARGE SCALE GENOMIC DNA]</scope>
    <source>
        <strain evidence="2">Uganda_cow_1</strain>
    </source>
</reference>
<dbReference type="OrthoDB" id="430051at2759"/>